<protein>
    <recommendedName>
        <fullName evidence="4">Surface layer protein A domain-containing protein</fullName>
    </recommendedName>
</protein>
<feature type="chain" id="PRO_5009981038" description="Surface layer protein A domain-containing protein" evidence="1">
    <location>
        <begin position="29"/>
        <end position="185"/>
    </location>
</feature>
<name>X0PV77_9LACO</name>
<evidence type="ECO:0000313" key="2">
    <source>
        <dbReference type="EMBL" id="KRM32712.1"/>
    </source>
</evidence>
<evidence type="ECO:0008006" key="4">
    <source>
        <dbReference type="Google" id="ProtNLM"/>
    </source>
</evidence>
<sequence length="185" mass="21233">MKHKHLFLLLLPLTILFGFLLVSQTAKAEPYKNYDQFYDYSAVATIKGTWGANLFINNDHNKQFDKILPKDSQWQIYGYTKRKDGFYYWAGGDQWIQANQAMVPVDNASDAILNAIAQYKDSGDPDTYWVPIHIVADYGNDYRGGYWGTDYWWVRDEGPRAASFKQSFVVYPNGNAFKLPAGGPY</sequence>
<keyword evidence="1" id="KW-0732">Signal</keyword>
<dbReference type="PATRIC" id="fig|1423734.3.peg.279"/>
<dbReference type="Proteomes" id="UP000051236">
    <property type="component" value="Unassembled WGS sequence"/>
</dbReference>
<gene>
    <name evidence="2" type="ORF">FC83_GL000277</name>
</gene>
<evidence type="ECO:0000256" key="1">
    <source>
        <dbReference type="SAM" id="SignalP"/>
    </source>
</evidence>
<evidence type="ECO:0000313" key="3">
    <source>
        <dbReference type="Proteomes" id="UP000051236"/>
    </source>
</evidence>
<dbReference type="EMBL" id="AZGA01000068">
    <property type="protein sequence ID" value="KRM32712.1"/>
    <property type="molecule type" value="Genomic_DNA"/>
</dbReference>
<comment type="caution">
    <text evidence="2">The sequence shown here is derived from an EMBL/GenBank/DDBJ whole genome shotgun (WGS) entry which is preliminary data.</text>
</comment>
<reference evidence="2 3" key="1">
    <citation type="journal article" date="2015" name="Genome Announc.">
        <title>Expanding the biotechnology potential of lactobacilli through comparative genomics of 213 strains and associated genera.</title>
        <authorList>
            <person name="Sun Z."/>
            <person name="Harris H.M."/>
            <person name="McCann A."/>
            <person name="Guo C."/>
            <person name="Argimon S."/>
            <person name="Zhang W."/>
            <person name="Yang X."/>
            <person name="Jeffery I.B."/>
            <person name="Cooney J.C."/>
            <person name="Kagawa T.F."/>
            <person name="Liu W."/>
            <person name="Song Y."/>
            <person name="Salvetti E."/>
            <person name="Wrobel A."/>
            <person name="Rasinkangas P."/>
            <person name="Parkhill J."/>
            <person name="Rea M.C."/>
            <person name="O'Sullivan O."/>
            <person name="Ritari J."/>
            <person name="Douillard F.P."/>
            <person name="Paul Ross R."/>
            <person name="Yang R."/>
            <person name="Briner A.E."/>
            <person name="Felis G.E."/>
            <person name="de Vos W.M."/>
            <person name="Barrangou R."/>
            <person name="Klaenhammer T.R."/>
            <person name="Caufield P.W."/>
            <person name="Cui Y."/>
            <person name="Zhang H."/>
            <person name="O'Toole P.W."/>
        </authorList>
    </citation>
    <scope>NUCLEOTIDE SEQUENCE [LARGE SCALE GENOMIC DNA]</scope>
    <source>
        <strain evidence="2 3">DSM 18527</strain>
    </source>
</reference>
<accession>X0PV77</accession>
<dbReference type="eggNOG" id="ENOG5032MT7">
    <property type="taxonomic scope" value="Bacteria"/>
</dbReference>
<organism evidence="2 3">
    <name type="scientific">Agrilactobacillus composti DSM 18527 = JCM 14202</name>
    <dbReference type="NCBI Taxonomy" id="1423734"/>
    <lineage>
        <taxon>Bacteria</taxon>
        <taxon>Bacillati</taxon>
        <taxon>Bacillota</taxon>
        <taxon>Bacilli</taxon>
        <taxon>Lactobacillales</taxon>
        <taxon>Lactobacillaceae</taxon>
        <taxon>Agrilactobacillus</taxon>
    </lineage>
</organism>
<keyword evidence="3" id="KW-1185">Reference proteome</keyword>
<dbReference type="AlphaFoldDB" id="X0PV77"/>
<dbReference type="RefSeq" id="WP_035456386.1">
    <property type="nucleotide sequence ID" value="NZ_AZGA01000068.1"/>
</dbReference>
<feature type="signal peptide" evidence="1">
    <location>
        <begin position="1"/>
        <end position="28"/>
    </location>
</feature>
<proteinExistence type="predicted"/>
<dbReference type="OrthoDB" id="2333181at2"/>